<sequence>MPQHIRRRSHGRRRPRLSSYDAITVVLAAIAVLAAMLLASPDSHADPVTDDFVTTSGWRVCNELDAQPNFDGIRYSYRALSARGYSLDQSAQIIAGSVKVWCKRHAPLLKSYADTYASAPQQSQGRAA</sequence>
<dbReference type="EMBL" id="FVGW01000001">
    <property type="protein sequence ID" value="SKL51226.1"/>
    <property type="molecule type" value="Genomic_DNA"/>
</dbReference>
<proteinExistence type="predicted"/>
<gene>
    <name evidence="1" type="ORF">SAMEA2259716_00846</name>
</gene>
<organism evidence="1 2">
    <name type="scientific">Mycobacteroides abscessus subsp. massiliense</name>
    <dbReference type="NCBI Taxonomy" id="1962118"/>
    <lineage>
        <taxon>Bacteria</taxon>
        <taxon>Bacillati</taxon>
        <taxon>Actinomycetota</taxon>
        <taxon>Actinomycetes</taxon>
        <taxon>Mycobacteriales</taxon>
        <taxon>Mycobacteriaceae</taxon>
        <taxon>Mycobacteroides</taxon>
        <taxon>Mycobacteroides abscessus</taxon>
    </lineage>
</organism>
<reference evidence="1 2" key="1">
    <citation type="submission" date="2016-11" db="EMBL/GenBank/DDBJ databases">
        <authorList>
            <consortium name="Pathogen Informatics"/>
        </authorList>
    </citation>
    <scope>NUCLEOTIDE SEQUENCE [LARGE SCALE GENOMIC DNA]</scope>
    <source>
        <strain evidence="1 2">911</strain>
    </source>
</reference>
<protein>
    <submittedName>
        <fullName evidence="1">Bacteriophage protein</fullName>
    </submittedName>
</protein>
<dbReference type="Proteomes" id="UP000190074">
    <property type="component" value="Unassembled WGS sequence"/>
</dbReference>
<dbReference type="RefSeq" id="WP_074322857.1">
    <property type="nucleotide sequence ID" value="NZ_FVGW01000001.1"/>
</dbReference>
<evidence type="ECO:0000313" key="2">
    <source>
        <dbReference type="Proteomes" id="UP000190074"/>
    </source>
</evidence>
<accession>A0A1U0XI56</accession>
<dbReference type="AlphaFoldDB" id="A0A1U0XI56"/>
<evidence type="ECO:0000313" key="1">
    <source>
        <dbReference type="EMBL" id="SKL51226.1"/>
    </source>
</evidence>
<name>A0A1U0XI56_9MYCO</name>